<evidence type="ECO:0000259" key="9">
    <source>
        <dbReference type="Pfam" id="PF10006"/>
    </source>
</evidence>
<dbReference type="RefSeq" id="WP_008385272.1">
    <property type="nucleotide sequence ID" value="NZ_AOIV01000011.1"/>
</dbReference>
<protein>
    <recommendedName>
        <fullName evidence="6">Iron-sulfur cluster carrier protein</fullName>
    </recommendedName>
</protein>
<dbReference type="SUPFAM" id="SSF52540">
    <property type="entry name" value="P-loop containing nucleoside triphosphate hydrolases"/>
    <property type="match status" value="1"/>
</dbReference>
<feature type="region of interest" description="Disordered" evidence="7">
    <location>
        <begin position="362"/>
        <end position="382"/>
    </location>
</feature>
<dbReference type="InterPro" id="IPR019591">
    <property type="entry name" value="Mrp/NBP35_ATP-bd"/>
</dbReference>
<dbReference type="Proteomes" id="UP000011513">
    <property type="component" value="Unassembled WGS sequence"/>
</dbReference>
<proteinExistence type="inferred from homology"/>
<dbReference type="GO" id="GO:0051539">
    <property type="term" value="F:4 iron, 4 sulfur cluster binding"/>
    <property type="evidence" value="ECO:0007669"/>
    <property type="project" value="TreeGrafter"/>
</dbReference>
<dbReference type="InParanoid" id="M0DAQ3"/>
<keyword evidence="11" id="KW-1185">Reference proteome</keyword>
<feature type="region of interest" description="Disordered" evidence="7">
    <location>
        <begin position="1"/>
        <end position="34"/>
    </location>
</feature>
<dbReference type="Gene3D" id="3.40.50.300">
    <property type="entry name" value="P-loop containing nucleotide triphosphate hydrolases"/>
    <property type="match status" value="1"/>
</dbReference>
<dbReference type="GO" id="GO:0016887">
    <property type="term" value="F:ATP hydrolysis activity"/>
    <property type="evidence" value="ECO:0007669"/>
    <property type="project" value="UniProtKB-UniRule"/>
</dbReference>
<keyword evidence="1 6" id="KW-0479">Metal-binding</keyword>
<keyword evidence="2 6" id="KW-0547">Nucleotide-binding</keyword>
<evidence type="ECO:0000256" key="3">
    <source>
        <dbReference type="ARBA" id="ARBA00022840"/>
    </source>
</evidence>
<evidence type="ECO:0000256" key="5">
    <source>
        <dbReference type="ARBA" id="ARBA00023014"/>
    </source>
</evidence>
<dbReference type="Pfam" id="PF01883">
    <property type="entry name" value="FeS_assembly_P"/>
    <property type="match status" value="1"/>
</dbReference>
<dbReference type="PANTHER" id="PTHR42961">
    <property type="entry name" value="IRON-SULFUR PROTEIN NUBPL"/>
    <property type="match status" value="1"/>
</dbReference>
<gene>
    <name evidence="10" type="ORF">C474_07037</name>
</gene>
<evidence type="ECO:0000256" key="7">
    <source>
        <dbReference type="SAM" id="MobiDB-lite"/>
    </source>
</evidence>
<evidence type="ECO:0000259" key="8">
    <source>
        <dbReference type="Pfam" id="PF01883"/>
    </source>
</evidence>
<evidence type="ECO:0000256" key="6">
    <source>
        <dbReference type="HAMAP-Rule" id="MF_02040"/>
    </source>
</evidence>
<keyword evidence="5 6" id="KW-0411">Iron-sulfur</keyword>
<dbReference type="CDD" id="cd02037">
    <property type="entry name" value="Mrp_NBP35"/>
    <property type="match status" value="1"/>
</dbReference>
<evidence type="ECO:0000313" key="11">
    <source>
        <dbReference type="Proteomes" id="UP000011513"/>
    </source>
</evidence>
<comment type="function">
    <text evidence="6">Binds and transfers iron-sulfur (Fe-S) clusters to target apoproteins. Can hydrolyze ATP.</text>
</comment>
<dbReference type="InterPro" id="IPR002744">
    <property type="entry name" value="MIP18-like"/>
</dbReference>
<reference evidence="10 11" key="1">
    <citation type="journal article" date="2014" name="PLoS Genet.">
        <title>Phylogenetically driven sequencing of extremely halophilic archaea reveals strategies for static and dynamic osmo-response.</title>
        <authorList>
            <person name="Becker E.A."/>
            <person name="Seitzer P.M."/>
            <person name="Tritt A."/>
            <person name="Larsen D."/>
            <person name="Krusor M."/>
            <person name="Yao A.I."/>
            <person name="Wu D."/>
            <person name="Madern D."/>
            <person name="Eisen J.A."/>
            <person name="Darling A.E."/>
            <person name="Facciotti M.T."/>
        </authorList>
    </citation>
    <scope>NUCLEOTIDE SEQUENCE [LARGE SCALE GENOMIC DNA]</scope>
    <source>
        <strain evidence="10 11">JCM 14848</strain>
    </source>
</reference>
<dbReference type="GO" id="GO:0005524">
    <property type="term" value="F:ATP binding"/>
    <property type="evidence" value="ECO:0007669"/>
    <property type="project" value="UniProtKB-UniRule"/>
</dbReference>
<dbReference type="HAMAP" id="MF_02040">
    <property type="entry name" value="Mrp_NBP35"/>
    <property type="match status" value="1"/>
</dbReference>
<comment type="caution">
    <text evidence="10">The sequence shown here is derived from an EMBL/GenBank/DDBJ whole genome shotgun (WGS) entry which is preliminary data.</text>
</comment>
<dbReference type="GO" id="GO:0016226">
    <property type="term" value="P:iron-sulfur cluster assembly"/>
    <property type="evidence" value="ECO:0007669"/>
    <property type="project" value="InterPro"/>
</dbReference>
<organism evidence="10 11">
    <name type="scientific">Halogeometricum pallidum JCM 14848</name>
    <dbReference type="NCBI Taxonomy" id="1227487"/>
    <lineage>
        <taxon>Archaea</taxon>
        <taxon>Methanobacteriati</taxon>
        <taxon>Methanobacteriota</taxon>
        <taxon>Stenosarchaea group</taxon>
        <taxon>Halobacteria</taxon>
        <taxon>Halobacteriales</taxon>
        <taxon>Haloferacaceae</taxon>
        <taxon>Halogeometricum</taxon>
    </lineage>
</organism>
<dbReference type="Pfam" id="PF10006">
    <property type="entry name" value="DUF2249"/>
    <property type="match status" value="1"/>
</dbReference>
<dbReference type="Pfam" id="PF10609">
    <property type="entry name" value="ParA"/>
    <property type="match status" value="1"/>
</dbReference>
<dbReference type="PANTHER" id="PTHR42961:SF2">
    <property type="entry name" value="IRON-SULFUR PROTEIN NUBPL"/>
    <property type="match status" value="1"/>
</dbReference>
<keyword evidence="4 6" id="KW-0408">Iron</keyword>
<feature type="binding site" evidence="6">
    <location>
        <begin position="133"/>
        <end position="140"/>
    </location>
    <ligand>
        <name>ATP</name>
        <dbReference type="ChEBI" id="CHEBI:30616"/>
    </ligand>
</feature>
<dbReference type="eggNOG" id="arCOG00585">
    <property type="taxonomic scope" value="Archaea"/>
</dbReference>
<dbReference type="InterPro" id="IPR018720">
    <property type="entry name" value="DUF2249"/>
</dbReference>
<keyword evidence="3 6" id="KW-0067">ATP-binding</keyword>
<dbReference type="PATRIC" id="fig|1227487.5.peg.1433"/>
<feature type="domain" description="DUF2249" evidence="9">
    <location>
        <begin position="371"/>
        <end position="443"/>
    </location>
</feature>
<evidence type="ECO:0000256" key="1">
    <source>
        <dbReference type="ARBA" id="ARBA00022723"/>
    </source>
</evidence>
<comment type="similarity">
    <text evidence="6">Belongs to the Mrp/NBP35 ATP-binding proteins family.</text>
</comment>
<dbReference type="EMBL" id="AOIV01000011">
    <property type="protein sequence ID" value="ELZ32555.1"/>
    <property type="molecule type" value="Genomic_DNA"/>
</dbReference>
<accession>M0DAQ3</accession>
<keyword evidence="6" id="KW-0378">Hydrolase</keyword>
<dbReference type="GO" id="GO:0140663">
    <property type="term" value="F:ATP-dependent FeS chaperone activity"/>
    <property type="evidence" value="ECO:0007669"/>
    <property type="project" value="InterPro"/>
</dbReference>
<dbReference type="InterPro" id="IPR034904">
    <property type="entry name" value="FSCA_dom_sf"/>
</dbReference>
<dbReference type="InterPro" id="IPR033756">
    <property type="entry name" value="YlxH/NBP35"/>
</dbReference>
<dbReference type="eggNOG" id="arCOG03928">
    <property type="taxonomic scope" value="Archaea"/>
</dbReference>
<dbReference type="GO" id="GO:0046872">
    <property type="term" value="F:metal ion binding"/>
    <property type="evidence" value="ECO:0007669"/>
    <property type="project" value="UniProtKB-KW"/>
</dbReference>
<name>M0DAQ3_HALPD</name>
<evidence type="ECO:0000313" key="10">
    <source>
        <dbReference type="EMBL" id="ELZ32555.1"/>
    </source>
</evidence>
<dbReference type="OrthoDB" id="8297at2157"/>
<dbReference type="eggNOG" id="arCOG01845">
    <property type="taxonomic scope" value="Archaea"/>
</dbReference>
<dbReference type="InterPro" id="IPR027417">
    <property type="entry name" value="P-loop_NTPase"/>
</dbReference>
<feature type="domain" description="MIP18 family-like" evidence="8">
    <location>
        <begin position="36"/>
        <end position="107"/>
    </location>
</feature>
<evidence type="ECO:0000256" key="4">
    <source>
        <dbReference type="ARBA" id="ARBA00023004"/>
    </source>
</evidence>
<dbReference type="InterPro" id="IPR044304">
    <property type="entry name" value="NUBPL-like"/>
</dbReference>
<evidence type="ECO:0000256" key="2">
    <source>
        <dbReference type="ARBA" id="ARBA00022741"/>
    </source>
</evidence>
<dbReference type="AlphaFoldDB" id="M0DAQ3"/>
<dbReference type="Gene3D" id="3.30.300.130">
    <property type="entry name" value="Fe-S cluster assembly (FSCA)"/>
    <property type="match status" value="1"/>
</dbReference>
<comment type="subunit">
    <text evidence="6">Homodimer.</text>
</comment>
<sequence length="445" mass="46949">MTDETPRTTDRDAPESRDEPRDERRTDTRRAADGLEDRVEAALRAVRDPEANVNVFEAGLIESLDVNGDEVTVGAAVAEFDPQSAQEVMRAILRAVRDVPGVENAHVEPMAPSSADGTAGVHGFDTVIAVASAKGGVGKSTVATGLACALAADRATGLFDADIHGPNVPTMLDVDGPVHSADDGSPLPVVAPGGDANLDVMSVGLMETGAPLAWRGAMAHDALTELYEDTAWRADDTLVLDLPPGTGDAVLTTLQEVPVDGVVVVTTPFPASLEDTARSVELFRDNDVPVLGAVVNMGSFDCPSCGDEHELFPDGSPAETLSAPLLAELPFSTEYQRTPVPGDSRGPMGELTDAVADAAEAPWDPEIPPSTLDIRGDPPERRRERVAERFASLDGGAEFSLVSDRDPSPVREFLADLADGDSAAFDDFSVERRTPRDWVLSVTVP</sequence>
<dbReference type="SUPFAM" id="SSF117916">
    <property type="entry name" value="Fe-S cluster assembly (FSCA) domain-like"/>
    <property type="match status" value="1"/>
</dbReference>